<sequence length="19" mass="2201">MTLTPRKMLRCSLDFTSSL</sequence>
<reference evidence="1" key="1">
    <citation type="submission" date="2014-11" db="EMBL/GenBank/DDBJ databases">
        <authorList>
            <person name="Amaro Gonzalez C."/>
        </authorList>
    </citation>
    <scope>NUCLEOTIDE SEQUENCE</scope>
</reference>
<evidence type="ECO:0000313" key="1">
    <source>
        <dbReference type="EMBL" id="JAH24086.1"/>
    </source>
</evidence>
<protein>
    <submittedName>
        <fullName evidence="1">Uncharacterized protein</fullName>
    </submittedName>
</protein>
<name>A0A0E9R4K0_ANGAN</name>
<organism evidence="1">
    <name type="scientific">Anguilla anguilla</name>
    <name type="common">European freshwater eel</name>
    <name type="synonym">Muraena anguilla</name>
    <dbReference type="NCBI Taxonomy" id="7936"/>
    <lineage>
        <taxon>Eukaryota</taxon>
        <taxon>Metazoa</taxon>
        <taxon>Chordata</taxon>
        <taxon>Craniata</taxon>
        <taxon>Vertebrata</taxon>
        <taxon>Euteleostomi</taxon>
        <taxon>Actinopterygii</taxon>
        <taxon>Neopterygii</taxon>
        <taxon>Teleostei</taxon>
        <taxon>Anguilliformes</taxon>
        <taxon>Anguillidae</taxon>
        <taxon>Anguilla</taxon>
    </lineage>
</organism>
<dbReference type="AlphaFoldDB" id="A0A0E9R4K0"/>
<proteinExistence type="predicted"/>
<accession>A0A0E9R4K0</accession>
<dbReference type="EMBL" id="GBXM01084491">
    <property type="protein sequence ID" value="JAH24086.1"/>
    <property type="molecule type" value="Transcribed_RNA"/>
</dbReference>
<reference evidence="1" key="2">
    <citation type="journal article" date="2015" name="Fish Shellfish Immunol.">
        <title>Early steps in the European eel (Anguilla anguilla)-Vibrio vulnificus interaction in the gills: Role of the RtxA13 toxin.</title>
        <authorList>
            <person name="Callol A."/>
            <person name="Pajuelo D."/>
            <person name="Ebbesson L."/>
            <person name="Teles M."/>
            <person name="MacKenzie S."/>
            <person name="Amaro C."/>
        </authorList>
    </citation>
    <scope>NUCLEOTIDE SEQUENCE</scope>
</reference>